<name>A0A4S4FS76_9MICO</name>
<feature type="transmembrane region" description="Helical" evidence="1">
    <location>
        <begin position="90"/>
        <end position="109"/>
    </location>
</feature>
<reference evidence="2 3" key="1">
    <citation type="submission" date="2019-04" db="EMBL/GenBank/DDBJ databases">
        <authorList>
            <person name="Jiang L."/>
        </authorList>
    </citation>
    <scope>NUCLEOTIDE SEQUENCE [LARGE SCALE GENOMIC DNA]</scope>
    <source>
        <strain evidence="2 3">YIM 131853</strain>
    </source>
</reference>
<evidence type="ECO:0000256" key="1">
    <source>
        <dbReference type="SAM" id="Phobius"/>
    </source>
</evidence>
<keyword evidence="1" id="KW-0812">Transmembrane</keyword>
<keyword evidence="3" id="KW-1185">Reference proteome</keyword>
<proteinExistence type="predicted"/>
<feature type="transmembrane region" description="Helical" evidence="1">
    <location>
        <begin position="53"/>
        <end position="78"/>
    </location>
</feature>
<dbReference type="AlphaFoldDB" id="A0A4S4FS76"/>
<feature type="transmembrane region" description="Helical" evidence="1">
    <location>
        <begin position="27"/>
        <end position="47"/>
    </location>
</feature>
<dbReference type="EMBL" id="SSSM01000001">
    <property type="protein sequence ID" value="THG33570.1"/>
    <property type="molecule type" value="Genomic_DNA"/>
</dbReference>
<organism evidence="2 3">
    <name type="scientific">Naasia lichenicola</name>
    <dbReference type="NCBI Taxonomy" id="2565933"/>
    <lineage>
        <taxon>Bacteria</taxon>
        <taxon>Bacillati</taxon>
        <taxon>Actinomycetota</taxon>
        <taxon>Actinomycetes</taxon>
        <taxon>Micrococcales</taxon>
        <taxon>Microbacteriaceae</taxon>
        <taxon>Naasia</taxon>
    </lineage>
</organism>
<dbReference type="PIRSF" id="PIRSF021697">
    <property type="entry name" value="UCP021697"/>
    <property type="match status" value="1"/>
</dbReference>
<dbReference type="OrthoDB" id="5187110at2"/>
<evidence type="ECO:0000313" key="3">
    <source>
        <dbReference type="Proteomes" id="UP000309133"/>
    </source>
</evidence>
<dbReference type="Proteomes" id="UP000309133">
    <property type="component" value="Unassembled WGS sequence"/>
</dbReference>
<gene>
    <name evidence="2" type="ORF">E6C64_00800</name>
</gene>
<protein>
    <submittedName>
        <fullName evidence="2">RDD family protein</fullName>
    </submittedName>
</protein>
<keyword evidence="1" id="KW-1133">Transmembrane helix</keyword>
<evidence type="ECO:0000313" key="2">
    <source>
        <dbReference type="EMBL" id="THG33570.1"/>
    </source>
</evidence>
<comment type="caution">
    <text evidence="2">The sequence shown here is derived from an EMBL/GenBank/DDBJ whole genome shotgun (WGS) entry which is preliminary data.</text>
</comment>
<sequence length="128" mass="14137">MDQAFPGERLGRPRLGPQSVARPGRRIAGILIDFGVSFAVYALFFFGDQWASLIIFAVLQYVFITLFSGSIGHLAAGLRVTPLRGGWCGLWRPALRTILLCLFVPAVIWDRDQRGLHDVLSGLVIVRA</sequence>
<accession>A0A4S4FS76</accession>
<keyword evidence="1" id="KW-0472">Membrane</keyword>
<dbReference type="InterPro" id="IPR016795">
    <property type="entry name" value="UCP021697"/>
</dbReference>